<evidence type="ECO:0000256" key="2">
    <source>
        <dbReference type="ARBA" id="ARBA00022692"/>
    </source>
</evidence>
<feature type="compositionally biased region" description="Low complexity" evidence="5">
    <location>
        <begin position="501"/>
        <end position="517"/>
    </location>
</feature>
<feature type="compositionally biased region" description="Low complexity" evidence="5">
    <location>
        <begin position="549"/>
        <end position="558"/>
    </location>
</feature>
<dbReference type="GO" id="GO:0005886">
    <property type="term" value="C:plasma membrane"/>
    <property type="evidence" value="ECO:0007669"/>
    <property type="project" value="TreeGrafter"/>
</dbReference>
<feature type="transmembrane region" description="Helical" evidence="6">
    <location>
        <begin position="876"/>
        <end position="897"/>
    </location>
</feature>
<feature type="transmembrane region" description="Helical" evidence="6">
    <location>
        <begin position="282"/>
        <end position="303"/>
    </location>
</feature>
<feature type="region of interest" description="Disordered" evidence="5">
    <location>
        <begin position="137"/>
        <end position="169"/>
    </location>
</feature>
<keyword evidence="3 6" id="KW-1133">Transmembrane helix</keyword>
<dbReference type="PANTHER" id="PTHR23502">
    <property type="entry name" value="MAJOR FACILITATOR SUPERFAMILY"/>
    <property type="match status" value="1"/>
</dbReference>
<feature type="compositionally biased region" description="Low complexity" evidence="5">
    <location>
        <begin position="621"/>
        <end position="637"/>
    </location>
</feature>
<feature type="compositionally biased region" description="Polar residues" evidence="5">
    <location>
        <begin position="638"/>
        <end position="649"/>
    </location>
</feature>
<feature type="compositionally biased region" description="Polar residues" evidence="5">
    <location>
        <begin position="465"/>
        <end position="474"/>
    </location>
</feature>
<feature type="region of interest" description="Disordered" evidence="5">
    <location>
        <begin position="458"/>
        <end position="689"/>
    </location>
</feature>
<dbReference type="InterPro" id="IPR036259">
    <property type="entry name" value="MFS_trans_sf"/>
</dbReference>
<feature type="compositionally biased region" description="Low complexity" evidence="5">
    <location>
        <begin position="529"/>
        <end position="539"/>
    </location>
</feature>
<evidence type="ECO:0000313" key="8">
    <source>
        <dbReference type="Proteomes" id="UP000799538"/>
    </source>
</evidence>
<accession>A0A6A6G3V5</accession>
<evidence type="ECO:0008006" key="9">
    <source>
        <dbReference type="Google" id="ProtNLM"/>
    </source>
</evidence>
<dbReference type="Gene3D" id="1.20.1250.20">
    <property type="entry name" value="MFS general substrate transporter like domains"/>
    <property type="match status" value="1"/>
</dbReference>
<reference evidence="8" key="1">
    <citation type="journal article" date="2020" name="Stud. Mycol.">
        <title>101 Dothideomycetes genomes: A test case for predicting lifestyles and emergence of pathogens.</title>
        <authorList>
            <person name="Haridas S."/>
            <person name="Albert R."/>
            <person name="Binder M."/>
            <person name="Bloem J."/>
            <person name="LaButti K."/>
            <person name="Salamov A."/>
            <person name="Andreopoulos B."/>
            <person name="Baker S."/>
            <person name="Barry K."/>
            <person name="Bills G."/>
            <person name="Bluhm B."/>
            <person name="Cannon C."/>
            <person name="Castanera R."/>
            <person name="Culley D."/>
            <person name="Daum C."/>
            <person name="Ezra D."/>
            <person name="Gonzalez J."/>
            <person name="Henrissat B."/>
            <person name="Kuo A."/>
            <person name="Liang C."/>
            <person name="Lipzen A."/>
            <person name="Lutzoni F."/>
            <person name="Magnuson J."/>
            <person name="Mondo S."/>
            <person name="Nolan M."/>
            <person name="Ohm R."/>
            <person name="Pangilinan J."/>
            <person name="Park H.-J."/>
            <person name="Ramirez L."/>
            <person name="Alfaro M."/>
            <person name="Sun H."/>
            <person name="Tritt A."/>
            <person name="Yoshinaga Y."/>
            <person name="Zwiers L.-H."/>
            <person name="Turgeon B."/>
            <person name="Goodwin S."/>
            <person name="Spatafora J."/>
            <person name="Crous P."/>
            <person name="Grigoriev I."/>
        </authorList>
    </citation>
    <scope>NUCLEOTIDE SEQUENCE [LARGE SCALE GENOMIC DNA]</scope>
    <source>
        <strain evidence="8">CECT 20119</strain>
    </source>
</reference>
<name>A0A6A6G3V5_9PEZI</name>
<keyword evidence="2 6" id="KW-0812">Transmembrane</keyword>
<dbReference type="EMBL" id="ML992513">
    <property type="protein sequence ID" value="KAF2220263.1"/>
    <property type="molecule type" value="Genomic_DNA"/>
</dbReference>
<feature type="transmembrane region" description="Helical" evidence="6">
    <location>
        <begin position="842"/>
        <end position="864"/>
    </location>
</feature>
<evidence type="ECO:0000256" key="3">
    <source>
        <dbReference type="ARBA" id="ARBA00022989"/>
    </source>
</evidence>
<feature type="compositionally biased region" description="Low complexity" evidence="5">
    <location>
        <begin position="598"/>
        <end position="614"/>
    </location>
</feature>
<feature type="transmembrane region" description="Helical" evidence="6">
    <location>
        <begin position="798"/>
        <end position="822"/>
    </location>
</feature>
<evidence type="ECO:0000256" key="4">
    <source>
        <dbReference type="ARBA" id="ARBA00023136"/>
    </source>
</evidence>
<evidence type="ECO:0000313" key="7">
    <source>
        <dbReference type="EMBL" id="KAF2220263.1"/>
    </source>
</evidence>
<feature type="transmembrane region" description="Helical" evidence="6">
    <location>
        <begin position="225"/>
        <end position="246"/>
    </location>
</feature>
<feature type="transmembrane region" description="Helical" evidence="6">
    <location>
        <begin position="903"/>
        <end position="927"/>
    </location>
</feature>
<evidence type="ECO:0000256" key="5">
    <source>
        <dbReference type="SAM" id="MobiDB-lite"/>
    </source>
</evidence>
<feature type="region of interest" description="Disordered" evidence="5">
    <location>
        <begin position="1"/>
        <end position="59"/>
    </location>
</feature>
<feature type="compositionally biased region" description="Low complexity" evidence="5">
    <location>
        <begin position="650"/>
        <end position="686"/>
    </location>
</feature>
<feature type="transmembrane region" description="Helical" evidence="6">
    <location>
        <begin position="939"/>
        <end position="960"/>
    </location>
</feature>
<feature type="transmembrane region" description="Helical" evidence="6">
    <location>
        <begin position="342"/>
        <end position="362"/>
    </location>
</feature>
<dbReference type="GO" id="GO:0022857">
    <property type="term" value="F:transmembrane transporter activity"/>
    <property type="evidence" value="ECO:0007669"/>
    <property type="project" value="InterPro"/>
</dbReference>
<evidence type="ECO:0000256" key="1">
    <source>
        <dbReference type="ARBA" id="ARBA00004141"/>
    </source>
</evidence>
<feature type="transmembrane region" description="Helical" evidence="6">
    <location>
        <begin position="181"/>
        <end position="205"/>
    </location>
</feature>
<comment type="subcellular location">
    <subcellularLocation>
        <location evidence="1">Membrane</location>
        <topology evidence="1">Multi-pass membrane protein</topology>
    </subcellularLocation>
</comment>
<gene>
    <name evidence="7" type="ORF">BDZ85DRAFT_298310</name>
</gene>
<evidence type="ECO:0000256" key="6">
    <source>
        <dbReference type="SAM" id="Phobius"/>
    </source>
</evidence>
<organism evidence="7 8">
    <name type="scientific">Elsinoe ampelina</name>
    <dbReference type="NCBI Taxonomy" id="302913"/>
    <lineage>
        <taxon>Eukaryota</taxon>
        <taxon>Fungi</taxon>
        <taxon>Dikarya</taxon>
        <taxon>Ascomycota</taxon>
        <taxon>Pezizomycotina</taxon>
        <taxon>Dothideomycetes</taxon>
        <taxon>Dothideomycetidae</taxon>
        <taxon>Myriangiales</taxon>
        <taxon>Elsinoaceae</taxon>
        <taxon>Elsinoe</taxon>
    </lineage>
</organism>
<feature type="compositionally biased region" description="Basic residues" evidence="5">
    <location>
        <begin position="50"/>
        <end position="59"/>
    </location>
</feature>
<dbReference type="Pfam" id="PF07690">
    <property type="entry name" value="MFS_1"/>
    <property type="match status" value="1"/>
</dbReference>
<sequence length="977" mass="104814">MASIMDPDNEKPPASNSALEPFPAHDALPDFHIVDESPFPPENEKEKPRSKPKKKLRFQRIRGSVASEISDGNGSLWIEPEHPLPRPQKWRMGMLEDRAIGGVPGTTTLFDNDLKYRHSLGASPSAFSSHLPTFHTRLGYQTPKTPRSPVRKRARDGKTVLEPQPDDSHNDPLNWRGWRRWAAVLALGVYGLVGGAMGTVFATGFGGEEKEEEVGFAVDETRLGLMTGLFMVGLAVGSVFLTPVAVMFGKRVVYLGCAWLFLVTSVGCAFADVFAGFVVVRFFMGVAVSPVYTLVPATVAELFHVHQRGRVVGVYYFFLLAGMVAAPVASAAVLTSRLEWQWIFWITSVAAGLVLILLVFFVPESYWDRTLRPMHSSSCVKSRSRANTGGSARSYFSHCTCPIYTPPSPHPGKLVTFERLSPEAMERRAQAHREAAMQRYYENSVADPVETPMAAGAIISPPLPSSNTYKTAKSSPEGLTYISPRPFEDPRNAPSPPSRPPSAFIASSLNAHSSSSNPLRTTVQVDFASSDPPTTSPPSILKNSHTRTRTNTTSTASTLVPPRSRPTSVSARSDFYNPYAPSRRTRSPTPGPADRTRPSSISSQSSLSSSYSRPSSPPSPLSRSPSTTSRQSTQSTTNPLIPTTPSNHIPSQPSFPLSHLPPSHAPAASTSTLATATPDPDAGDTSSRPSLRLDLEQILLSRASVGAFTSHTGRSGYQNGFYAGSSSYFRTFHSSSIAGLTTPGRSAVPGGRGWVARVGGGGGGGGGGGEFGREYTERLRILPGLGWRKGLRGYELGLVEGAALGMAVLVGVLLGTVVMGVVGDVVVRMMGRANRGVFEPEFRFVGMLLGMMAAGAGLMGFGWVVEQKMGLEIVGVFLGLIGLGCAIGVTTAVGYVMDVVGGAVVEGMVVLTVIYALCHGLVFSMLFDRWVNARGPKEVFIVLGAAQVAIMAGAIPMYVFGKRMRAWGARKTLFEQI</sequence>
<proteinExistence type="predicted"/>
<feature type="transmembrane region" description="Helical" evidence="6">
    <location>
        <begin position="253"/>
        <end position="276"/>
    </location>
</feature>
<keyword evidence="8" id="KW-1185">Reference proteome</keyword>
<keyword evidence="4 6" id="KW-0472">Membrane</keyword>
<dbReference type="Proteomes" id="UP000799538">
    <property type="component" value="Unassembled WGS sequence"/>
</dbReference>
<feature type="transmembrane region" description="Helical" evidence="6">
    <location>
        <begin position="315"/>
        <end position="336"/>
    </location>
</feature>
<dbReference type="InterPro" id="IPR011701">
    <property type="entry name" value="MFS"/>
</dbReference>
<dbReference type="OrthoDB" id="2533084at2759"/>
<dbReference type="PANTHER" id="PTHR23502:SF4">
    <property type="entry name" value="MAJOR FACILITATOR SUPERFAMILY (MFS) PROFILE DOMAIN-CONTAINING PROTEIN-RELATED"/>
    <property type="match status" value="1"/>
</dbReference>
<dbReference type="SUPFAM" id="SSF103473">
    <property type="entry name" value="MFS general substrate transporter"/>
    <property type="match status" value="1"/>
</dbReference>
<protein>
    <recommendedName>
        <fullName evidence="9">Major facilitator superfamily (MFS) profile domain-containing protein</fullName>
    </recommendedName>
</protein>
<dbReference type="AlphaFoldDB" id="A0A6A6G3V5"/>